<evidence type="ECO:0000313" key="2">
    <source>
        <dbReference type="EMBL" id="QDT65821.1"/>
    </source>
</evidence>
<protein>
    <recommendedName>
        <fullName evidence="1">Phospholipid/glycerol acyltransferase domain-containing protein</fullName>
    </recommendedName>
</protein>
<keyword evidence="3" id="KW-1185">Reference proteome</keyword>
<evidence type="ECO:0000259" key="1">
    <source>
        <dbReference type="SMART" id="SM00563"/>
    </source>
</evidence>
<dbReference type="Pfam" id="PF19576">
    <property type="entry name" value="Acyltransf_2"/>
    <property type="match status" value="1"/>
</dbReference>
<sequence>MRRQTPDLFSYSNGVDGRWRRVVIRQIENVSGLRKISRLYADRQDDISAGRNPWDVTFEAMKLQLDLQGSLESIPRTGPLVVVANHPFGLVDGVIICHLIAQVRPDFRILINRVLEQMKDLRAYLLPIDFTDTSEARDINLNSRAAAKTHLRAGGAVIVFPAGGISTAHRGLGPANDPPWGPFTAKLILSSKADVLPVYFHGQNSRLFQIVSQFSHTLRLALLAREVRRKMGGKVRVTIGKTIPHAELVTYPRREEMMQKLREETYALKQI</sequence>
<accession>A0A517TBS5</accession>
<evidence type="ECO:0000313" key="3">
    <source>
        <dbReference type="Proteomes" id="UP000319976"/>
    </source>
</evidence>
<organism evidence="2 3">
    <name type="scientific">Calycomorphotria hydatis</name>
    <dbReference type="NCBI Taxonomy" id="2528027"/>
    <lineage>
        <taxon>Bacteria</taxon>
        <taxon>Pseudomonadati</taxon>
        <taxon>Planctomycetota</taxon>
        <taxon>Planctomycetia</taxon>
        <taxon>Planctomycetales</taxon>
        <taxon>Planctomycetaceae</taxon>
        <taxon>Calycomorphotria</taxon>
    </lineage>
</organism>
<dbReference type="SMART" id="SM00563">
    <property type="entry name" value="PlsC"/>
    <property type="match status" value="1"/>
</dbReference>
<name>A0A517TBS5_9PLAN</name>
<dbReference type="InterPro" id="IPR045746">
    <property type="entry name" value="ACT14924-like_Acyltransf_dom"/>
</dbReference>
<dbReference type="OrthoDB" id="1113830at2"/>
<dbReference type="KEGG" id="chya:V22_30830"/>
<gene>
    <name evidence="2" type="ORF">V22_30830</name>
</gene>
<dbReference type="CDD" id="cd07986">
    <property type="entry name" value="LPLAT_ACT14924-like"/>
    <property type="match status" value="1"/>
</dbReference>
<dbReference type="RefSeq" id="WP_145264392.1">
    <property type="nucleotide sequence ID" value="NZ_CP036316.1"/>
</dbReference>
<reference evidence="2 3" key="1">
    <citation type="submission" date="2019-02" db="EMBL/GenBank/DDBJ databases">
        <title>Deep-cultivation of Planctomycetes and their phenomic and genomic characterization uncovers novel biology.</title>
        <authorList>
            <person name="Wiegand S."/>
            <person name="Jogler M."/>
            <person name="Boedeker C."/>
            <person name="Pinto D."/>
            <person name="Vollmers J."/>
            <person name="Rivas-Marin E."/>
            <person name="Kohn T."/>
            <person name="Peeters S.H."/>
            <person name="Heuer A."/>
            <person name="Rast P."/>
            <person name="Oberbeckmann S."/>
            <person name="Bunk B."/>
            <person name="Jeske O."/>
            <person name="Meyerdierks A."/>
            <person name="Storesund J.E."/>
            <person name="Kallscheuer N."/>
            <person name="Luecker S."/>
            <person name="Lage O.M."/>
            <person name="Pohl T."/>
            <person name="Merkel B.J."/>
            <person name="Hornburger P."/>
            <person name="Mueller R.-W."/>
            <person name="Bruemmer F."/>
            <person name="Labrenz M."/>
            <person name="Spormann A.M."/>
            <person name="Op den Camp H."/>
            <person name="Overmann J."/>
            <person name="Amann R."/>
            <person name="Jetten M.S.M."/>
            <person name="Mascher T."/>
            <person name="Medema M.H."/>
            <person name="Devos D.P."/>
            <person name="Kaster A.-K."/>
            <person name="Ovreas L."/>
            <person name="Rohde M."/>
            <person name="Galperin M.Y."/>
            <person name="Jogler C."/>
        </authorList>
    </citation>
    <scope>NUCLEOTIDE SEQUENCE [LARGE SCALE GENOMIC DNA]</scope>
    <source>
        <strain evidence="2 3">V22</strain>
    </source>
</reference>
<proteinExistence type="predicted"/>
<feature type="domain" description="Phospholipid/glycerol acyltransferase" evidence="1">
    <location>
        <begin position="80"/>
        <end position="203"/>
    </location>
</feature>
<dbReference type="GO" id="GO:0016746">
    <property type="term" value="F:acyltransferase activity"/>
    <property type="evidence" value="ECO:0007669"/>
    <property type="project" value="InterPro"/>
</dbReference>
<dbReference type="InterPro" id="IPR002123">
    <property type="entry name" value="Plipid/glycerol_acylTrfase"/>
</dbReference>
<dbReference type="SUPFAM" id="SSF69593">
    <property type="entry name" value="Glycerol-3-phosphate (1)-acyltransferase"/>
    <property type="match status" value="1"/>
</dbReference>
<dbReference type="Proteomes" id="UP000319976">
    <property type="component" value="Chromosome"/>
</dbReference>
<dbReference type="AlphaFoldDB" id="A0A517TBS5"/>
<dbReference type="EMBL" id="CP036316">
    <property type="protein sequence ID" value="QDT65821.1"/>
    <property type="molecule type" value="Genomic_DNA"/>
</dbReference>